<dbReference type="NCBIfam" id="TIGR00636">
    <property type="entry name" value="PduO_Nterm"/>
    <property type="match status" value="1"/>
</dbReference>
<dbReference type="AlphaFoldDB" id="A0A9D5JX70"/>
<dbReference type="Proteomes" id="UP000649604">
    <property type="component" value="Unassembled WGS sequence"/>
</dbReference>
<dbReference type="SUPFAM" id="SSF89028">
    <property type="entry name" value="Cobalamin adenosyltransferase-like"/>
    <property type="match status" value="1"/>
</dbReference>
<dbReference type="EC" id="2.5.1.17" evidence="4"/>
<dbReference type="InterPro" id="IPR016030">
    <property type="entry name" value="CblAdoTrfase-like"/>
</dbReference>
<comment type="caution">
    <text evidence="6">The sequence shown here is derived from an EMBL/GenBank/DDBJ whole genome shotgun (WGS) entry which is preliminary data.</text>
</comment>
<keyword evidence="2 4" id="KW-0547">Nucleotide-binding</keyword>
<comment type="pathway">
    <text evidence="4">Cofactor biosynthesis; adenosylcobalamin biosynthesis; adenosylcobalamin from cob(II)yrinate a,c-diamide: step 2/7.</text>
</comment>
<keyword evidence="3 4" id="KW-0067">ATP-binding</keyword>
<dbReference type="GO" id="GO:0008817">
    <property type="term" value="F:corrinoid adenosyltransferase activity"/>
    <property type="evidence" value="ECO:0007669"/>
    <property type="project" value="UniProtKB-UniRule"/>
</dbReference>
<evidence type="ECO:0000259" key="5">
    <source>
        <dbReference type="Pfam" id="PF01923"/>
    </source>
</evidence>
<protein>
    <recommendedName>
        <fullName evidence="4">Corrinoid adenosyltransferase</fullName>
        <ecNumber evidence="4">2.5.1.17</ecNumber>
    </recommendedName>
    <alternativeName>
        <fullName evidence="4">Cob(II)alamin adenosyltransferase</fullName>
    </alternativeName>
    <alternativeName>
        <fullName evidence="4">Cob(II)yrinic acid a,c-diamide adenosyltransferase</fullName>
    </alternativeName>
    <alternativeName>
        <fullName evidence="4">Cobinamide/cobalamin adenosyltransferase</fullName>
    </alternativeName>
</protein>
<comment type="catalytic activity">
    <reaction evidence="4">
        <text>2 cob(II)alamin + reduced [electron-transfer flavoprotein] + 2 ATP = 2 adenosylcob(III)alamin + 2 triphosphate + oxidized [electron-transfer flavoprotein] + 3 H(+)</text>
        <dbReference type="Rhea" id="RHEA:28671"/>
        <dbReference type="Rhea" id="RHEA-COMP:10685"/>
        <dbReference type="Rhea" id="RHEA-COMP:10686"/>
        <dbReference type="ChEBI" id="CHEBI:15378"/>
        <dbReference type="ChEBI" id="CHEBI:16304"/>
        <dbReference type="ChEBI" id="CHEBI:18036"/>
        <dbReference type="ChEBI" id="CHEBI:18408"/>
        <dbReference type="ChEBI" id="CHEBI:30616"/>
        <dbReference type="ChEBI" id="CHEBI:57692"/>
        <dbReference type="ChEBI" id="CHEBI:58307"/>
        <dbReference type="EC" id="2.5.1.17"/>
    </reaction>
</comment>
<name>A0A9D5JX70_9BACT</name>
<dbReference type="InterPro" id="IPR029499">
    <property type="entry name" value="PduO-typ"/>
</dbReference>
<comment type="catalytic activity">
    <reaction evidence="4">
        <text>2 cob(II)yrinate a,c diamide + reduced [electron-transfer flavoprotein] + 2 ATP = 2 adenosylcob(III)yrinate a,c-diamide + 2 triphosphate + oxidized [electron-transfer flavoprotein] + 3 H(+)</text>
        <dbReference type="Rhea" id="RHEA:11528"/>
        <dbReference type="Rhea" id="RHEA-COMP:10685"/>
        <dbReference type="Rhea" id="RHEA-COMP:10686"/>
        <dbReference type="ChEBI" id="CHEBI:15378"/>
        <dbReference type="ChEBI" id="CHEBI:18036"/>
        <dbReference type="ChEBI" id="CHEBI:30616"/>
        <dbReference type="ChEBI" id="CHEBI:57692"/>
        <dbReference type="ChEBI" id="CHEBI:58307"/>
        <dbReference type="ChEBI" id="CHEBI:58503"/>
        <dbReference type="ChEBI" id="CHEBI:58537"/>
        <dbReference type="EC" id="2.5.1.17"/>
    </reaction>
</comment>
<feature type="domain" description="Cobalamin adenosyltransferase-like" evidence="5">
    <location>
        <begin position="33"/>
        <end position="208"/>
    </location>
</feature>
<evidence type="ECO:0000313" key="7">
    <source>
        <dbReference type="Proteomes" id="UP000649604"/>
    </source>
</evidence>
<evidence type="ECO:0000256" key="1">
    <source>
        <dbReference type="ARBA" id="ARBA00022679"/>
    </source>
</evidence>
<dbReference type="PANTHER" id="PTHR12213:SF0">
    <property type="entry name" value="CORRINOID ADENOSYLTRANSFERASE MMAB"/>
    <property type="match status" value="1"/>
</dbReference>
<gene>
    <name evidence="6" type="ORF">GF339_12370</name>
</gene>
<evidence type="ECO:0000256" key="2">
    <source>
        <dbReference type="ARBA" id="ARBA00022741"/>
    </source>
</evidence>
<proteinExistence type="inferred from homology"/>
<dbReference type="Gene3D" id="1.20.1200.10">
    <property type="entry name" value="Cobalamin adenosyltransferase-like"/>
    <property type="match status" value="1"/>
</dbReference>
<keyword evidence="1 4" id="KW-0808">Transferase</keyword>
<dbReference type="GO" id="GO:0005524">
    <property type="term" value="F:ATP binding"/>
    <property type="evidence" value="ECO:0007669"/>
    <property type="project" value="UniProtKB-UniRule"/>
</dbReference>
<keyword evidence="4" id="KW-0169">Cobalamin biosynthesis</keyword>
<dbReference type="PANTHER" id="PTHR12213">
    <property type="entry name" value="CORRINOID ADENOSYLTRANSFERASE"/>
    <property type="match status" value="1"/>
</dbReference>
<dbReference type="GO" id="GO:0009236">
    <property type="term" value="P:cobalamin biosynthetic process"/>
    <property type="evidence" value="ECO:0007669"/>
    <property type="project" value="UniProtKB-UniRule"/>
</dbReference>
<organism evidence="6 7">
    <name type="scientific">candidate division KSB3 bacterium</name>
    <dbReference type="NCBI Taxonomy" id="2044937"/>
    <lineage>
        <taxon>Bacteria</taxon>
        <taxon>candidate division KSB3</taxon>
    </lineage>
</organism>
<comment type="similarity">
    <text evidence="4">Belongs to the Cob(I)alamin adenosyltransferase family.</text>
</comment>
<sequence length="221" mass="24910">MPLKRTPCPHAASAFFLELALRQNITHTTTMKIYTGSGDHGTTTLFSGERIAKHHIRVEVYGDLDELNATLGAFVAVFPRHAPDHHLFQTIRQIQAMLLHIGAWVATTSPSNHTTKLRDITTQDVQALETAIDQMQSQLPQLHDFLLPGGHITAAWAHIGRTVCRRAERHLALLGEQPHPAPLESQLQQSMLYLNRLSDYLFVLARYCNQRFGEAEIPWKP</sequence>
<evidence type="ECO:0000256" key="4">
    <source>
        <dbReference type="RuleBase" id="RU366026"/>
    </source>
</evidence>
<reference evidence="6" key="1">
    <citation type="submission" date="2019-11" db="EMBL/GenBank/DDBJ databases">
        <title>Microbial mats filling the niche in hypersaline microbial mats.</title>
        <authorList>
            <person name="Wong H.L."/>
            <person name="Macleod F.I."/>
            <person name="White R.A. III"/>
            <person name="Burns B.P."/>
        </authorList>
    </citation>
    <scope>NUCLEOTIDE SEQUENCE</scope>
    <source>
        <strain evidence="6">Rbin_158</strain>
    </source>
</reference>
<evidence type="ECO:0000313" key="6">
    <source>
        <dbReference type="EMBL" id="MBD3325376.1"/>
    </source>
</evidence>
<accession>A0A9D5JX70</accession>
<evidence type="ECO:0000256" key="3">
    <source>
        <dbReference type="ARBA" id="ARBA00022840"/>
    </source>
</evidence>
<dbReference type="InterPro" id="IPR036451">
    <property type="entry name" value="CblAdoTrfase-like_sf"/>
</dbReference>
<dbReference type="EMBL" id="WJJP01000400">
    <property type="protein sequence ID" value="MBD3325376.1"/>
    <property type="molecule type" value="Genomic_DNA"/>
</dbReference>
<dbReference type="Pfam" id="PF01923">
    <property type="entry name" value="Cob_adeno_trans"/>
    <property type="match status" value="1"/>
</dbReference>